<dbReference type="GO" id="GO:0005886">
    <property type="term" value="C:plasma membrane"/>
    <property type="evidence" value="ECO:0007669"/>
    <property type="project" value="TreeGrafter"/>
</dbReference>
<dbReference type="GO" id="GO:0015233">
    <property type="term" value="F:pantothenate transmembrane transporter activity"/>
    <property type="evidence" value="ECO:0007669"/>
    <property type="project" value="InterPro"/>
</dbReference>
<organism evidence="10 11">
    <name type="scientific">Psittacicella gerlachiana</name>
    <dbReference type="NCBI Taxonomy" id="2028574"/>
    <lineage>
        <taxon>Bacteria</taxon>
        <taxon>Pseudomonadati</taxon>
        <taxon>Pseudomonadota</taxon>
        <taxon>Gammaproteobacteria</taxon>
        <taxon>Pasteurellales</taxon>
        <taxon>Psittacicellaceae</taxon>
        <taxon>Psittacicella</taxon>
    </lineage>
</organism>
<dbReference type="Pfam" id="PF00474">
    <property type="entry name" value="SSF"/>
    <property type="match status" value="1"/>
</dbReference>
<feature type="transmembrane region" description="Helical" evidence="9">
    <location>
        <begin position="470"/>
        <end position="489"/>
    </location>
</feature>
<reference evidence="10 11" key="1">
    <citation type="submission" date="2017-08" db="EMBL/GenBank/DDBJ databases">
        <title>Reclassification of Bisgaard taxon 37 and 44.</title>
        <authorList>
            <person name="Christensen H."/>
        </authorList>
    </citation>
    <scope>NUCLEOTIDE SEQUENCE [LARGE SCALE GENOMIC DNA]</scope>
    <source>
        <strain evidence="10 11">EEAB3T1</strain>
    </source>
</reference>
<feature type="transmembrane region" description="Helical" evidence="9">
    <location>
        <begin position="235"/>
        <end position="256"/>
    </location>
</feature>
<evidence type="ECO:0000256" key="4">
    <source>
        <dbReference type="ARBA" id="ARBA00022692"/>
    </source>
</evidence>
<dbReference type="PANTHER" id="PTHR48086:SF4">
    <property type="entry name" value="SODIUM_PANTOTHENATE SYMPORTER"/>
    <property type="match status" value="1"/>
</dbReference>
<evidence type="ECO:0000256" key="8">
    <source>
        <dbReference type="RuleBase" id="RU362091"/>
    </source>
</evidence>
<feature type="transmembrane region" description="Helical" evidence="9">
    <location>
        <begin position="76"/>
        <end position="101"/>
    </location>
</feature>
<dbReference type="GO" id="GO:0015293">
    <property type="term" value="F:symporter activity"/>
    <property type="evidence" value="ECO:0007669"/>
    <property type="project" value="UniProtKB-KW"/>
</dbReference>
<keyword evidence="7 9" id="KW-0472">Membrane</keyword>
<protein>
    <submittedName>
        <fullName evidence="10">Sodium/panthothenate symporter</fullName>
    </submittedName>
</protein>
<dbReference type="GO" id="GO:0015081">
    <property type="term" value="F:sodium ion transmembrane transporter activity"/>
    <property type="evidence" value="ECO:0007669"/>
    <property type="project" value="InterPro"/>
</dbReference>
<dbReference type="InterPro" id="IPR001734">
    <property type="entry name" value="Na/solute_symporter"/>
</dbReference>
<name>A0A3A1YK05_9GAMM</name>
<feature type="transmembrane region" description="Helical" evidence="9">
    <location>
        <begin position="50"/>
        <end position="70"/>
    </location>
</feature>
<dbReference type="Proteomes" id="UP000265964">
    <property type="component" value="Unassembled WGS sequence"/>
</dbReference>
<dbReference type="InterPro" id="IPR011849">
    <property type="entry name" value="Na/pantothenate_symporter"/>
</dbReference>
<feature type="transmembrane region" description="Helical" evidence="9">
    <location>
        <begin position="386"/>
        <end position="404"/>
    </location>
</feature>
<dbReference type="NCBIfam" id="TIGR02119">
    <property type="entry name" value="panF"/>
    <property type="match status" value="1"/>
</dbReference>
<feature type="transmembrane region" description="Helical" evidence="9">
    <location>
        <begin position="163"/>
        <end position="182"/>
    </location>
</feature>
<evidence type="ECO:0000256" key="5">
    <source>
        <dbReference type="ARBA" id="ARBA00022847"/>
    </source>
</evidence>
<evidence type="ECO:0000256" key="6">
    <source>
        <dbReference type="ARBA" id="ARBA00022989"/>
    </source>
</evidence>
<gene>
    <name evidence="10" type="ORF">CKF59_00695</name>
</gene>
<keyword evidence="4 9" id="KW-0812">Transmembrane</keyword>
<comment type="subcellular location">
    <subcellularLocation>
        <location evidence="1">Membrane</location>
        <topology evidence="1">Multi-pass membrane protein</topology>
    </subcellularLocation>
</comment>
<feature type="transmembrane region" description="Helical" evidence="9">
    <location>
        <begin position="277"/>
        <end position="303"/>
    </location>
</feature>
<dbReference type="RefSeq" id="WP_119534063.1">
    <property type="nucleotide sequence ID" value="NZ_NRJF01000022.1"/>
</dbReference>
<keyword evidence="3" id="KW-0813">Transport</keyword>
<dbReference type="PROSITE" id="PS50283">
    <property type="entry name" value="NA_SOLUT_SYMP_3"/>
    <property type="match status" value="1"/>
</dbReference>
<accession>A0A3A1YK05</accession>
<dbReference type="NCBIfam" id="TIGR00813">
    <property type="entry name" value="sss"/>
    <property type="match status" value="1"/>
</dbReference>
<dbReference type="InterPro" id="IPR038377">
    <property type="entry name" value="Na/Glc_symporter_sf"/>
</dbReference>
<evidence type="ECO:0000256" key="9">
    <source>
        <dbReference type="SAM" id="Phobius"/>
    </source>
</evidence>
<feature type="transmembrane region" description="Helical" evidence="9">
    <location>
        <begin position="441"/>
        <end position="464"/>
    </location>
</feature>
<comment type="caution">
    <text evidence="10">The sequence shown here is derived from an EMBL/GenBank/DDBJ whole genome shotgun (WGS) entry which is preliminary data.</text>
</comment>
<dbReference type="OrthoDB" id="9814523at2"/>
<keyword evidence="5" id="KW-0769">Symport</keyword>
<evidence type="ECO:0000256" key="7">
    <source>
        <dbReference type="ARBA" id="ARBA00023136"/>
    </source>
</evidence>
<feature type="transmembrane region" description="Helical" evidence="9">
    <location>
        <begin position="6"/>
        <end position="24"/>
    </location>
</feature>
<evidence type="ECO:0000256" key="1">
    <source>
        <dbReference type="ARBA" id="ARBA00004141"/>
    </source>
</evidence>
<dbReference type="GO" id="GO:0036376">
    <property type="term" value="P:sodium ion export across plasma membrane"/>
    <property type="evidence" value="ECO:0007669"/>
    <property type="project" value="InterPro"/>
</dbReference>
<feature type="transmembrane region" description="Helical" evidence="9">
    <location>
        <begin position="410"/>
        <end position="434"/>
    </location>
</feature>
<evidence type="ECO:0000256" key="2">
    <source>
        <dbReference type="ARBA" id="ARBA00006434"/>
    </source>
</evidence>
<dbReference type="InterPro" id="IPR050277">
    <property type="entry name" value="Sodium:Solute_Symporter"/>
</dbReference>
<evidence type="ECO:0000256" key="3">
    <source>
        <dbReference type="ARBA" id="ARBA00022448"/>
    </source>
</evidence>
<keyword evidence="11" id="KW-1185">Reference proteome</keyword>
<sequence>MSHLMVVAPIFIYFIALLSFNLFIKYRDLKSLKGKKVSFIQNYSVSDRRMTALALAMGAASTYASASSFIGGPGTAFYYGLGWVVIALIQVPTMWFVFTVLGDRINKFATKYNCSTVNEVLLARYKSPFLVNLTSLILVVCFIASIVVQFIGAARLLQGTLDIDYKVALFSFVIVIAIYTFFGNFKTLSYSDILQGSIMFLGAILLIYFTLDYIGGLEKATEVIKTNNPELFDPFNAIITPQLYFSFWILVCFGILGLPQTVIRTMASQSKKERFKAIIIATIVLFVILTAMHLAGFLANGVFARDEISSPDLVIPKLITKVMDPLLASIFLIAPMAAILSTIDSMLIQCTSTLVNDIYLTNKNRYFPTPELTESEYVKSQRKVRYIVRSTTLIIIILAVIFSINPPNILIWLNLLSFGGLQATFLWPILLGLFVKSINKYAAITSVVVGMGSYAILTFTKFNILGFHQIVPALLFSLIAVFIVQILTIKLQKN</sequence>
<dbReference type="EMBL" id="NRJF01000022">
    <property type="protein sequence ID" value="RIY38512.1"/>
    <property type="molecule type" value="Genomic_DNA"/>
</dbReference>
<evidence type="ECO:0000313" key="11">
    <source>
        <dbReference type="Proteomes" id="UP000265964"/>
    </source>
</evidence>
<keyword evidence="6 9" id="KW-1133">Transmembrane helix</keyword>
<feature type="transmembrane region" description="Helical" evidence="9">
    <location>
        <begin position="323"/>
        <end position="343"/>
    </location>
</feature>
<feature type="transmembrane region" description="Helical" evidence="9">
    <location>
        <begin position="194"/>
        <end position="215"/>
    </location>
</feature>
<evidence type="ECO:0000313" key="10">
    <source>
        <dbReference type="EMBL" id="RIY38512.1"/>
    </source>
</evidence>
<comment type="similarity">
    <text evidence="2 8">Belongs to the sodium:solute symporter (SSF) (TC 2.A.21) family.</text>
</comment>
<dbReference type="AlphaFoldDB" id="A0A3A1YK05"/>
<proteinExistence type="inferred from homology"/>
<dbReference type="Gene3D" id="1.20.1730.10">
    <property type="entry name" value="Sodium/glucose cotransporter"/>
    <property type="match status" value="1"/>
</dbReference>
<feature type="transmembrane region" description="Helical" evidence="9">
    <location>
        <begin position="129"/>
        <end position="151"/>
    </location>
</feature>
<dbReference type="PANTHER" id="PTHR48086">
    <property type="entry name" value="SODIUM/PROLINE SYMPORTER-RELATED"/>
    <property type="match status" value="1"/>
</dbReference>